<name>X4ZV17_9BACL</name>
<dbReference type="KEGG" id="psab:PSAB_03465"/>
<accession>X4ZV17</accession>
<gene>
    <name evidence="1" type="ORF">PSAB_03465</name>
</gene>
<dbReference type="OrthoDB" id="7063993at2"/>
<keyword evidence="2" id="KW-1185">Reference proteome</keyword>
<sequence>MFNGVLMAVKTAKAEFEGNVRDAFGRSIAGNVFEPLVAEAGALLRMEELAERQLHQADLLLEEARFIAGEPYGD</sequence>
<dbReference type="HOGENOM" id="CLU_2684413_0_0_9"/>
<dbReference type="STRING" id="1268072.PSAB_03465"/>
<proteinExistence type="predicted"/>
<organism evidence="1 2">
    <name type="scientific">Paenibacillus sabinae T27</name>
    <dbReference type="NCBI Taxonomy" id="1268072"/>
    <lineage>
        <taxon>Bacteria</taxon>
        <taxon>Bacillati</taxon>
        <taxon>Bacillota</taxon>
        <taxon>Bacilli</taxon>
        <taxon>Bacillales</taxon>
        <taxon>Paenibacillaceae</taxon>
        <taxon>Paenibacillus</taxon>
    </lineage>
</organism>
<evidence type="ECO:0000313" key="1">
    <source>
        <dbReference type="EMBL" id="AHV95629.1"/>
    </source>
</evidence>
<dbReference type="PATRIC" id="fig|1268072.3.peg.716"/>
<reference evidence="1 2" key="1">
    <citation type="journal article" date="2014" name="PLoS Genet.">
        <title>Comparative Genomic Analysis of N2-Fixing and Non-N2-Fixing Paenibacillus spp.: Organization, Evolution and Expression of the Nitrogen Fixation Genes.</title>
        <authorList>
            <person name="Xie J.B."/>
            <person name="Du Z."/>
            <person name="Bai L."/>
            <person name="Tian C."/>
            <person name="Zhang Y."/>
            <person name="Xie J.Y."/>
            <person name="Wang T."/>
            <person name="Liu X."/>
            <person name="Chen X."/>
            <person name="Cheng Q."/>
            <person name="Chen S."/>
            <person name="Li J."/>
        </authorList>
    </citation>
    <scope>NUCLEOTIDE SEQUENCE [LARGE SCALE GENOMIC DNA]</scope>
    <source>
        <strain evidence="1 2">T27</strain>
    </source>
</reference>
<dbReference type="RefSeq" id="WP_025333216.1">
    <property type="nucleotide sequence ID" value="NZ_CP004078.1"/>
</dbReference>
<dbReference type="Proteomes" id="UP000019772">
    <property type="component" value="Chromosome"/>
</dbReference>
<dbReference type="EMBL" id="CP004078">
    <property type="protein sequence ID" value="AHV95629.1"/>
    <property type="molecule type" value="Genomic_DNA"/>
</dbReference>
<protein>
    <submittedName>
        <fullName evidence="1">Uncharacterized protein</fullName>
    </submittedName>
</protein>
<dbReference type="AlphaFoldDB" id="X4ZV17"/>
<evidence type="ECO:0000313" key="2">
    <source>
        <dbReference type="Proteomes" id="UP000019772"/>
    </source>
</evidence>